<reference evidence="2 3" key="1">
    <citation type="submission" date="2023-01" db="EMBL/GenBank/DDBJ databases">
        <title>Analysis of 21 Apiospora genomes using comparative genomics revels a genus with tremendous synthesis potential of carbohydrate active enzymes and secondary metabolites.</title>
        <authorList>
            <person name="Sorensen T."/>
        </authorList>
    </citation>
    <scope>NUCLEOTIDE SEQUENCE [LARGE SCALE GENOMIC DNA]</scope>
    <source>
        <strain evidence="2 3">CBS 117206</strain>
    </source>
</reference>
<protein>
    <recommendedName>
        <fullName evidence="4">LPXTG-motif cell wall anchor domain-containing protein</fullName>
    </recommendedName>
</protein>
<dbReference type="Proteomes" id="UP001392437">
    <property type="component" value="Unassembled WGS sequence"/>
</dbReference>
<evidence type="ECO:0000313" key="2">
    <source>
        <dbReference type="EMBL" id="KAK8131931.1"/>
    </source>
</evidence>
<name>A0AAW0RAY2_9PEZI</name>
<organism evidence="2 3">
    <name type="scientific">Apiospora kogelbergensis</name>
    <dbReference type="NCBI Taxonomy" id="1337665"/>
    <lineage>
        <taxon>Eukaryota</taxon>
        <taxon>Fungi</taxon>
        <taxon>Dikarya</taxon>
        <taxon>Ascomycota</taxon>
        <taxon>Pezizomycotina</taxon>
        <taxon>Sordariomycetes</taxon>
        <taxon>Xylariomycetidae</taxon>
        <taxon>Amphisphaeriales</taxon>
        <taxon>Apiosporaceae</taxon>
        <taxon>Apiospora</taxon>
    </lineage>
</organism>
<sequence length="194" mass="19890">MSPCGNITTTATVLPCCGWGDKCLGNALCHVSDRIPPGTSGYYRAGCTDPNFPAPDCNPALGEPFQAPAPENLTSYFAIPKDGYFQDTASSTGEAQPSSAGNHVSAGASAGIGIGAGLGAVAIVVSAGLWFLRRRRRRLRAAVPELHDDGKGPIGQQQQHLEQGAAAGALTGAPMGHMNPQELGIGVARPELQA</sequence>
<comment type="caution">
    <text evidence="2">The sequence shown here is derived from an EMBL/GenBank/DDBJ whole genome shotgun (WGS) entry which is preliminary data.</text>
</comment>
<keyword evidence="1" id="KW-0812">Transmembrane</keyword>
<evidence type="ECO:0000256" key="1">
    <source>
        <dbReference type="SAM" id="Phobius"/>
    </source>
</evidence>
<gene>
    <name evidence="2" type="ORF">PG999_000104</name>
</gene>
<feature type="transmembrane region" description="Helical" evidence="1">
    <location>
        <begin position="108"/>
        <end position="132"/>
    </location>
</feature>
<dbReference type="EMBL" id="JAQQWP010000001">
    <property type="protein sequence ID" value="KAK8131931.1"/>
    <property type="molecule type" value="Genomic_DNA"/>
</dbReference>
<keyword evidence="1" id="KW-1133">Transmembrane helix</keyword>
<accession>A0AAW0RAY2</accession>
<keyword evidence="1" id="KW-0472">Membrane</keyword>
<evidence type="ECO:0008006" key="4">
    <source>
        <dbReference type="Google" id="ProtNLM"/>
    </source>
</evidence>
<keyword evidence="3" id="KW-1185">Reference proteome</keyword>
<evidence type="ECO:0000313" key="3">
    <source>
        <dbReference type="Proteomes" id="UP001392437"/>
    </source>
</evidence>
<proteinExistence type="predicted"/>
<dbReference type="AlphaFoldDB" id="A0AAW0RAY2"/>